<comment type="caution">
    <text evidence="2">The sequence shown here is derived from an EMBL/GenBank/DDBJ whole genome shotgun (WGS) entry which is preliminary data.</text>
</comment>
<reference evidence="2" key="1">
    <citation type="submission" date="2021-04" db="EMBL/GenBank/DDBJ databases">
        <authorList>
            <person name="Tunstrom K."/>
        </authorList>
    </citation>
    <scope>NUCLEOTIDE SEQUENCE</scope>
</reference>
<feature type="region of interest" description="Disordered" evidence="1">
    <location>
        <begin position="22"/>
        <end position="80"/>
    </location>
</feature>
<protein>
    <submittedName>
        <fullName evidence="2">(apollo) hypothetical protein</fullName>
    </submittedName>
</protein>
<proteinExistence type="predicted"/>
<evidence type="ECO:0000256" key="1">
    <source>
        <dbReference type="SAM" id="MobiDB-lite"/>
    </source>
</evidence>
<dbReference type="Proteomes" id="UP000691718">
    <property type="component" value="Unassembled WGS sequence"/>
</dbReference>
<dbReference type="EMBL" id="CAJQZP010000076">
    <property type="protein sequence ID" value="CAG4936237.1"/>
    <property type="molecule type" value="Genomic_DNA"/>
</dbReference>
<accession>A0A8S3W1Z9</accession>
<feature type="compositionally biased region" description="Low complexity" evidence="1">
    <location>
        <begin position="42"/>
        <end position="69"/>
    </location>
</feature>
<gene>
    <name evidence="2" type="ORF">PAPOLLO_LOCUS1134</name>
</gene>
<organism evidence="2 3">
    <name type="scientific">Parnassius apollo</name>
    <name type="common">Apollo butterfly</name>
    <name type="synonym">Papilio apollo</name>
    <dbReference type="NCBI Taxonomy" id="110799"/>
    <lineage>
        <taxon>Eukaryota</taxon>
        <taxon>Metazoa</taxon>
        <taxon>Ecdysozoa</taxon>
        <taxon>Arthropoda</taxon>
        <taxon>Hexapoda</taxon>
        <taxon>Insecta</taxon>
        <taxon>Pterygota</taxon>
        <taxon>Neoptera</taxon>
        <taxon>Endopterygota</taxon>
        <taxon>Lepidoptera</taxon>
        <taxon>Glossata</taxon>
        <taxon>Ditrysia</taxon>
        <taxon>Papilionoidea</taxon>
        <taxon>Papilionidae</taxon>
        <taxon>Parnassiinae</taxon>
        <taxon>Parnassini</taxon>
        <taxon>Parnassius</taxon>
        <taxon>Parnassius</taxon>
    </lineage>
</organism>
<sequence>MAEQRWRSVLKVADITDALEDSDLDILSDDDDGKQSEESPPVRESSLSDSVSGSPSESESESRPLSEISTSSSFYRAFYN</sequence>
<keyword evidence="3" id="KW-1185">Reference proteome</keyword>
<evidence type="ECO:0000313" key="3">
    <source>
        <dbReference type="Proteomes" id="UP000691718"/>
    </source>
</evidence>
<evidence type="ECO:0000313" key="2">
    <source>
        <dbReference type="EMBL" id="CAG4936237.1"/>
    </source>
</evidence>
<dbReference type="AlphaFoldDB" id="A0A8S3W1Z9"/>
<feature type="compositionally biased region" description="Acidic residues" evidence="1">
    <location>
        <begin position="22"/>
        <end position="32"/>
    </location>
</feature>
<name>A0A8S3W1Z9_PARAO</name>